<organism evidence="2 3">
    <name type="scientific">Glutinoglossum americanum</name>
    <dbReference type="NCBI Taxonomy" id="1670608"/>
    <lineage>
        <taxon>Eukaryota</taxon>
        <taxon>Fungi</taxon>
        <taxon>Dikarya</taxon>
        <taxon>Ascomycota</taxon>
        <taxon>Pezizomycotina</taxon>
        <taxon>Geoglossomycetes</taxon>
        <taxon>Geoglossales</taxon>
        <taxon>Geoglossaceae</taxon>
        <taxon>Glutinoglossum</taxon>
    </lineage>
</organism>
<feature type="compositionally biased region" description="Basic and acidic residues" evidence="1">
    <location>
        <begin position="214"/>
        <end position="231"/>
    </location>
</feature>
<keyword evidence="3" id="KW-1185">Reference proteome</keyword>
<feature type="compositionally biased region" description="Low complexity" evidence="1">
    <location>
        <begin position="151"/>
        <end position="162"/>
    </location>
</feature>
<feature type="compositionally biased region" description="Polar residues" evidence="1">
    <location>
        <begin position="414"/>
        <end position="461"/>
    </location>
</feature>
<feature type="compositionally biased region" description="Low complexity" evidence="1">
    <location>
        <begin position="306"/>
        <end position="318"/>
    </location>
</feature>
<feature type="compositionally biased region" description="Polar residues" evidence="1">
    <location>
        <begin position="267"/>
        <end position="281"/>
    </location>
</feature>
<feature type="compositionally biased region" description="Polar residues" evidence="1">
    <location>
        <begin position="358"/>
        <end position="368"/>
    </location>
</feature>
<dbReference type="Proteomes" id="UP000698800">
    <property type="component" value="Unassembled WGS sequence"/>
</dbReference>
<evidence type="ECO:0000256" key="1">
    <source>
        <dbReference type="SAM" id="MobiDB-lite"/>
    </source>
</evidence>
<feature type="region of interest" description="Disordered" evidence="1">
    <location>
        <begin position="399"/>
        <end position="462"/>
    </location>
</feature>
<dbReference type="AlphaFoldDB" id="A0A9P8L638"/>
<evidence type="ECO:0000313" key="2">
    <source>
        <dbReference type="EMBL" id="KAH0544096.1"/>
    </source>
</evidence>
<feature type="compositionally biased region" description="Polar residues" evidence="1">
    <location>
        <begin position="1"/>
        <end position="20"/>
    </location>
</feature>
<feature type="compositionally biased region" description="Polar residues" evidence="1">
    <location>
        <begin position="122"/>
        <end position="145"/>
    </location>
</feature>
<dbReference type="OrthoDB" id="3438840at2759"/>
<feature type="compositionally biased region" description="Low complexity" evidence="1">
    <location>
        <begin position="827"/>
        <end position="839"/>
    </location>
</feature>
<feature type="compositionally biased region" description="Low complexity" evidence="1">
    <location>
        <begin position="651"/>
        <end position="667"/>
    </location>
</feature>
<feature type="compositionally biased region" description="Polar residues" evidence="1">
    <location>
        <begin position="202"/>
        <end position="212"/>
    </location>
</feature>
<feature type="compositionally biased region" description="Acidic residues" evidence="1">
    <location>
        <begin position="570"/>
        <end position="588"/>
    </location>
</feature>
<feature type="region of interest" description="Disordered" evidence="1">
    <location>
        <begin position="644"/>
        <end position="672"/>
    </location>
</feature>
<feature type="region of interest" description="Disordered" evidence="1">
    <location>
        <begin position="566"/>
        <end position="628"/>
    </location>
</feature>
<feature type="compositionally biased region" description="Polar residues" evidence="1">
    <location>
        <begin position="721"/>
        <end position="734"/>
    </location>
</feature>
<feature type="compositionally biased region" description="Basic and acidic residues" evidence="1">
    <location>
        <begin position="590"/>
        <end position="607"/>
    </location>
</feature>
<feature type="compositionally biased region" description="Low complexity" evidence="1">
    <location>
        <begin position="257"/>
        <end position="266"/>
    </location>
</feature>
<feature type="compositionally biased region" description="Polar residues" evidence="1">
    <location>
        <begin position="785"/>
        <end position="815"/>
    </location>
</feature>
<sequence>MQELTSTVLAPSLPSPTLTNPDMILPYNQDYMRMSTPSPPPESTRPPSPPLAARALNSHPPFAQLARPPPGRRTASPMVTPPMESYSVGGVLPDIEEVETTPKARGPKQSIWHRSGSRSPPLASSPTLEFTLSQQTGDYTSTFSISERRPSNSVSVTSDGSSLGFENFDDAFSVDEEGTFPDEDEELSGSASEDHGHYAHNSPGNGAETSGMRQGERDDKTSHALSRRAERILASAKRRLDNMEGNLSRARHSLIISPSPSMSPASTTRHSPPYSNTSPSSAGADGGRLLIHPPLGVSPAKHRQLHSAPSSNSSPGHSRVFSETSVPSSLHSSTQSPQVIGRSTSAQGMVGMACSPGDGSNTPTTLSVSKTRSDEHFYAGREGAQLSKPHSLGYSRSLSANHIRSSPGPYSAPLTPSSRDGTLQSHSHDTLSGNIYSIRTPLGTSSLTSQNGMTRSQSTAQMRDLRDQMKDLKGKISTLQQRAREDGLRRRSLQSLRTPSPFTAAEAWYTAANGYVEGGLSANAGIGMAERRHRQGFVAEENINDQEFGQGGLDVDQLEITDFKGVDQQTNEEDDIQGPHEIDDESNDESLLREPGHNSEEELERFSTESPIDPELQPSTVGERHEDRADAFDYEHFFLHSGGGDYGLPGSGRQSRSASCSSGGSASTTKVMVATSQPVSEYQQQSNGNWHRSGMILRDGAVEDEDTGPKPFPKRHHTRQDSVSSVSTYATFATATEGLGSGENSEDEDDDRYERGGGRQISVDGLRINTLETANSPLVDIPTGSEDQNWQEANSERSLTPTTVRGANESPSSLSEPIKMDGKATPTSTSSGDRSASSTPAGTPRSFPLVNKPRQIFPRPLPSTRAFLSGRSGRSGSLGASGVYGAEGAIILNKEDRALVEGMVETLKRACGHLNDSDPQRAADWRRRLEDARKLLEGDDDWKGRR</sequence>
<dbReference type="EMBL" id="JAGHQL010000023">
    <property type="protein sequence ID" value="KAH0544096.1"/>
    <property type="molecule type" value="Genomic_DNA"/>
</dbReference>
<evidence type="ECO:0000313" key="3">
    <source>
        <dbReference type="Proteomes" id="UP000698800"/>
    </source>
</evidence>
<feature type="region of interest" description="Disordered" evidence="1">
    <location>
        <begin position="254"/>
        <end position="368"/>
    </location>
</feature>
<feature type="region of interest" description="Disordered" evidence="1">
    <location>
        <begin position="700"/>
        <end position="861"/>
    </location>
</feature>
<protein>
    <submittedName>
        <fullName evidence="2">Uncharacterized protein</fullName>
    </submittedName>
</protein>
<reference evidence="2" key="1">
    <citation type="submission" date="2021-03" db="EMBL/GenBank/DDBJ databases">
        <title>Comparative genomics and phylogenomic investigation of the class Geoglossomycetes provide insights into ecological specialization and systematics.</title>
        <authorList>
            <person name="Melie T."/>
            <person name="Pirro S."/>
            <person name="Miller A.N."/>
            <person name="Quandt A."/>
        </authorList>
    </citation>
    <scope>NUCLEOTIDE SEQUENCE</scope>
    <source>
        <strain evidence="2">GBOQ0MN5Z8</strain>
    </source>
</reference>
<feature type="compositionally biased region" description="Polar residues" evidence="1">
    <location>
        <begin position="321"/>
        <end position="347"/>
    </location>
</feature>
<feature type="compositionally biased region" description="Acidic residues" evidence="1">
    <location>
        <begin position="167"/>
        <end position="187"/>
    </location>
</feature>
<feature type="region of interest" description="Disordered" evidence="1">
    <location>
        <begin position="1"/>
        <end position="240"/>
    </location>
</feature>
<accession>A0A9P8L638</accession>
<name>A0A9P8L638_9PEZI</name>
<feature type="compositionally biased region" description="Pro residues" evidence="1">
    <location>
        <begin position="37"/>
        <end position="50"/>
    </location>
</feature>
<proteinExistence type="predicted"/>
<comment type="caution">
    <text evidence="2">The sequence shown here is derived from an EMBL/GenBank/DDBJ whole genome shotgun (WGS) entry which is preliminary data.</text>
</comment>
<gene>
    <name evidence="2" type="ORF">FGG08_001714</name>
</gene>